<evidence type="ECO:0000259" key="1">
    <source>
        <dbReference type="Pfam" id="PF18145"/>
    </source>
</evidence>
<name>A0ABY7NEA9_9MICO</name>
<feature type="domain" description="SMODS-associated and fused to various effectors" evidence="1">
    <location>
        <begin position="307"/>
        <end position="477"/>
    </location>
</feature>
<organism evidence="2 3">
    <name type="scientific">Cryobacterium breve</name>
    <dbReference type="NCBI Taxonomy" id="1259258"/>
    <lineage>
        <taxon>Bacteria</taxon>
        <taxon>Bacillati</taxon>
        <taxon>Actinomycetota</taxon>
        <taxon>Actinomycetes</taxon>
        <taxon>Micrococcales</taxon>
        <taxon>Microbacteriaceae</taxon>
        <taxon>Cryobacterium</taxon>
    </lineage>
</organism>
<proteinExistence type="predicted"/>
<dbReference type="EMBL" id="CP075584">
    <property type="protein sequence ID" value="WBM79131.1"/>
    <property type="molecule type" value="Genomic_DNA"/>
</dbReference>
<keyword evidence="3" id="KW-1185">Reference proteome</keyword>
<dbReference type="RefSeq" id="WP_281533642.1">
    <property type="nucleotide sequence ID" value="NZ_CP075584.1"/>
</dbReference>
<reference evidence="2 3" key="1">
    <citation type="submission" date="2021-05" db="EMBL/GenBank/DDBJ databases">
        <authorList>
            <person name="Kumar R."/>
            <person name="Kumar A."/>
            <person name="Mukhia S."/>
        </authorList>
    </citation>
    <scope>NUCLEOTIDE SEQUENCE [LARGE SCALE GENOMIC DNA]</scope>
    <source>
        <strain evidence="2 3">ERMR7:08</strain>
    </source>
</reference>
<dbReference type="InterPro" id="IPR040836">
    <property type="entry name" value="SAVED"/>
</dbReference>
<evidence type="ECO:0000313" key="2">
    <source>
        <dbReference type="EMBL" id="WBM79131.1"/>
    </source>
</evidence>
<gene>
    <name evidence="2" type="ORF">KIV56_11580</name>
</gene>
<evidence type="ECO:0000313" key="3">
    <source>
        <dbReference type="Proteomes" id="UP001212421"/>
    </source>
</evidence>
<sequence length="479" mass="52902">MNLPARAADLRGNEFQHARAWRYAVDSLTDPDILSVSVEDPEGGAFDDIVVRRASSPNLYEQAKSSNYGSTIIDQEWLFAKKTTGGKSPLQHFFSTWTSVQARNEDALFNLVSNRGYDSTHRILGHARDQWDSRIVVSRLDGGPASANRAVLEEWAEHLGATVAEVLLFLADLRLVTTSDMTETLRELGHSQRNAGLRGDEEAVTLGIAIVRRWVMVGRRPVTRDEIAADVLAANIVDSTSGVRLVVHGIDRYQGAKSVAELDFTGLYVGDTAQERREFRDPGAWAERVAPELKAIGARVESYGVHSIRIDGWMRLPMWFAMGRAFPRVRNWRLSTTQNGIEWVLTPADEVAPSVVTDDRGFVGTDLVVVVQLSNEAEPAVRRWIADGTASVGQLLVLQPELGPSQTAVVDAAWLMGWIDGARRAVLARTVGVPRVHLFLTGPAAAALALGYQWNMMPETTVYEWLPSSQRYVPIFTTS</sequence>
<protein>
    <submittedName>
        <fullName evidence="2">SAVED domain-containing protein</fullName>
    </submittedName>
</protein>
<dbReference type="Proteomes" id="UP001212421">
    <property type="component" value="Chromosome"/>
</dbReference>
<accession>A0ABY7NEA9</accession>
<dbReference type="NCBIfam" id="NF033611">
    <property type="entry name" value="SAVED"/>
    <property type="match status" value="1"/>
</dbReference>
<dbReference type="Pfam" id="PF18145">
    <property type="entry name" value="SAVED"/>
    <property type="match status" value="1"/>
</dbReference>